<protein>
    <recommendedName>
        <fullName evidence="3">histidine kinase</fullName>
        <ecNumber evidence="3">2.7.13.3</ecNumber>
    </recommendedName>
</protein>
<dbReference type="PANTHER" id="PTHR34220">
    <property type="entry name" value="SENSOR HISTIDINE KINASE YPDA"/>
    <property type="match status" value="1"/>
</dbReference>
<dbReference type="SMART" id="SM00304">
    <property type="entry name" value="HAMP"/>
    <property type="match status" value="1"/>
</dbReference>
<proteinExistence type="predicted"/>
<dbReference type="GO" id="GO:0004673">
    <property type="term" value="F:protein histidine kinase activity"/>
    <property type="evidence" value="ECO:0007669"/>
    <property type="project" value="UniProtKB-EC"/>
</dbReference>
<evidence type="ECO:0000256" key="8">
    <source>
        <dbReference type="ARBA" id="ARBA00022777"/>
    </source>
</evidence>
<evidence type="ECO:0000256" key="2">
    <source>
        <dbReference type="ARBA" id="ARBA00004651"/>
    </source>
</evidence>
<dbReference type="Gene3D" id="6.10.340.10">
    <property type="match status" value="1"/>
</dbReference>
<dbReference type="SMART" id="SM00387">
    <property type="entry name" value="HATPase_c"/>
    <property type="match status" value="1"/>
</dbReference>
<evidence type="ECO:0000256" key="3">
    <source>
        <dbReference type="ARBA" id="ARBA00012438"/>
    </source>
</evidence>
<evidence type="ECO:0000256" key="5">
    <source>
        <dbReference type="ARBA" id="ARBA00022553"/>
    </source>
</evidence>
<comment type="subcellular location">
    <subcellularLocation>
        <location evidence="2">Cell membrane</location>
        <topology evidence="2">Multi-pass membrane protein</topology>
    </subcellularLocation>
</comment>
<keyword evidence="16" id="KW-1185">Reference proteome</keyword>
<evidence type="ECO:0000256" key="4">
    <source>
        <dbReference type="ARBA" id="ARBA00022475"/>
    </source>
</evidence>
<reference evidence="15" key="1">
    <citation type="submission" date="2018-02" db="EMBL/GenBank/DDBJ databases">
        <authorList>
            <person name="Kim S.-K."/>
            <person name="Jung H.-I."/>
            <person name="Lee S.-W."/>
        </authorList>
    </citation>
    <scope>NUCLEOTIDE SEQUENCE</scope>
    <source>
        <strain evidence="15">SK3146</strain>
    </source>
</reference>
<dbReference type="PROSITE" id="PS50885">
    <property type="entry name" value="HAMP"/>
    <property type="match status" value="1"/>
</dbReference>
<gene>
    <name evidence="15" type="ORF">SK3146_00292</name>
</gene>
<evidence type="ECO:0000313" key="15">
    <source>
        <dbReference type="EMBL" id="UQZ81136.1"/>
    </source>
</evidence>
<evidence type="ECO:0000256" key="11">
    <source>
        <dbReference type="ARBA" id="ARBA00023136"/>
    </source>
</evidence>
<keyword evidence="5" id="KW-0597">Phosphoprotein</keyword>
<accession>A0ABY4REV2</accession>
<keyword evidence="12" id="KW-1133">Transmembrane helix</keyword>
<dbReference type="InterPro" id="IPR036890">
    <property type="entry name" value="HATPase_C_sf"/>
</dbReference>
<evidence type="ECO:0000256" key="7">
    <source>
        <dbReference type="ARBA" id="ARBA00022741"/>
    </source>
</evidence>
<dbReference type="Pfam" id="PF06580">
    <property type="entry name" value="His_kinase"/>
    <property type="match status" value="1"/>
</dbReference>
<keyword evidence="8" id="KW-0418">Kinase</keyword>
<keyword evidence="11 12" id="KW-0472">Membrane</keyword>
<evidence type="ECO:0000256" key="9">
    <source>
        <dbReference type="ARBA" id="ARBA00022840"/>
    </source>
</evidence>
<evidence type="ECO:0000256" key="12">
    <source>
        <dbReference type="SAM" id="Phobius"/>
    </source>
</evidence>
<keyword evidence="9" id="KW-0067">ATP-binding</keyword>
<evidence type="ECO:0000256" key="1">
    <source>
        <dbReference type="ARBA" id="ARBA00000085"/>
    </source>
</evidence>
<feature type="transmembrane region" description="Helical" evidence="12">
    <location>
        <begin position="283"/>
        <end position="303"/>
    </location>
</feature>
<evidence type="ECO:0000313" key="16">
    <source>
        <dbReference type="Proteomes" id="UP001057134"/>
    </source>
</evidence>
<comment type="catalytic activity">
    <reaction evidence="1">
        <text>ATP + protein L-histidine = ADP + protein N-phospho-L-histidine.</text>
        <dbReference type="EC" id="2.7.13.3"/>
    </reaction>
</comment>
<dbReference type="PROSITE" id="PS50109">
    <property type="entry name" value="HIS_KIN"/>
    <property type="match status" value="1"/>
</dbReference>
<dbReference type="PRINTS" id="PR00344">
    <property type="entry name" value="BCTRLSENSOR"/>
</dbReference>
<keyword evidence="12" id="KW-0812">Transmembrane</keyword>
<dbReference type="EC" id="2.7.13.3" evidence="3"/>
<dbReference type="InterPro" id="IPR003660">
    <property type="entry name" value="HAMP_dom"/>
</dbReference>
<feature type="domain" description="HAMP" evidence="14">
    <location>
        <begin position="305"/>
        <end position="357"/>
    </location>
</feature>
<evidence type="ECO:0000259" key="13">
    <source>
        <dbReference type="PROSITE" id="PS50109"/>
    </source>
</evidence>
<evidence type="ECO:0000259" key="14">
    <source>
        <dbReference type="PROSITE" id="PS50885"/>
    </source>
</evidence>
<keyword evidence="7" id="KW-0547">Nucleotide-binding</keyword>
<dbReference type="Pfam" id="PF00672">
    <property type="entry name" value="HAMP"/>
    <property type="match status" value="1"/>
</dbReference>
<dbReference type="Pfam" id="PF02518">
    <property type="entry name" value="HATPase_c"/>
    <property type="match status" value="1"/>
</dbReference>
<name>A0ABY4REV2_9BACL</name>
<sequence>MKTMQGKMFSAFGWVVLLAIIPIAYSSYYYSAKVIERNATSYISDRIQGVNGNLQSMVEEVDNIAKAIVIRDVIHQSLLSRKEAPTIEWFQEKKEVEEFLGSMIAFKNYVQQITVIGRDDTVFYTGNRIGNSEFTASLWENPRIRENKRHLLYDPSGNGRILLVRPVLSGGEMIGLCIVHFDPNLFKQVYDIEPLSETVVSVIDESGNIIYDSRSERIHTQLQDKETLALLAGAVPGEWKSSKIDMEGQSYLAVQTRSQYTGWSTIVMVPLRVLLSEVNGIKLQTLTLAIAVLIAVLLISHVLSRQIAKNIKRLHSAMKLVREGHMNARPRIRNEDEIGQLSEMFVSMMDHLQELLHTVKTQERQRREAEYRALQAQIKPHFLYNTLNTIKYLARIQHAPNIEEISGSLIELMRFAIDPKREMIPVREELKQVEHYVRIQRYKFLDRIAVNINAEEEALDCLIPKLIVQPIVENAMNHGLGALDREGTVSIRIYCDASKLLKLSVTDDGIGMQPELLQAISTNAARAESDSAGGIGLSNIRERLQLAFGEPYGLTVYSQAGAFTTVEITIPQVRKVRSDVVESYSG</sequence>
<dbReference type="SUPFAM" id="SSF55874">
    <property type="entry name" value="ATPase domain of HSP90 chaperone/DNA topoisomerase II/histidine kinase"/>
    <property type="match status" value="1"/>
</dbReference>
<dbReference type="EMBL" id="CP027059">
    <property type="protein sequence ID" value="UQZ81136.1"/>
    <property type="molecule type" value="Genomic_DNA"/>
</dbReference>
<dbReference type="InterPro" id="IPR005467">
    <property type="entry name" value="His_kinase_dom"/>
</dbReference>
<keyword evidence="6 15" id="KW-0808">Transferase</keyword>
<organism evidence="15 16">
    <name type="scientific">Paenibacillus konkukensis</name>
    <dbReference type="NCBI Taxonomy" id="2020716"/>
    <lineage>
        <taxon>Bacteria</taxon>
        <taxon>Bacillati</taxon>
        <taxon>Bacillota</taxon>
        <taxon>Bacilli</taxon>
        <taxon>Bacillales</taxon>
        <taxon>Paenibacillaceae</taxon>
        <taxon>Paenibacillus</taxon>
    </lineage>
</organism>
<dbReference type="Proteomes" id="UP001057134">
    <property type="component" value="Chromosome"/>
</dbReference>
<dbReference type="InterPro" id="IPR010559">
    <property type="entry name" value="Sig_transdc_His_kin_internal"/>
</dbReference>
<evidence type="ECO:0000256" key="6">
    <source>
        <dbReference type="ARBA" id="ARBA00022679"/>
    </source>
</evidence>
<dbReference type="PANTHER" id="PTHR34220:SF7">
    <property type="entry name" value="SENSOR HISTIDINE KINASE YPDA"/>
    <property type="match status" value="1"/>
</dbReference>
<dbReference type="SUPFAM" id="SSF158472">
    <property type="entry name" value="HAMP domain-like"/>
    <property type="match status" value="1"/>
</dbReference>
<keyword evidence="10" id="KW-0902">Two-component regulatory system</keyword>
<dbReference type="CDD" id="cd06225">
    <property type="entry name" value="HAMP"/>
    <property type="match status" value="1"/>
</dbReference>
<evidence type="ECO:0000256" key="10">
    <source>
        <dbReference type="ARBA" id="ARBA00023012"/>
    </source>
</evidence>
<reference evidence="15" key="2">
    <citation type="journal article" date="2021" name="J Anim Sci Technol">
        <title>Complete genome sequence of Paenibacillus konkukensis sp. nov. SK3146 as a potential probiotic strain.</title>
        <authorList>
            <person name="Jung H.I."/>
            <person name="Park S."/>
            <person name="Niu K.M."/>
            <person name="Lee S.W."/>
            <person name="Kothari D."/>
            <person name="Yi K.J."/>
            <person name="Kim S.K."/>
        </authorList>
    </citation>
    <scope>NUCLEOTIDE SEQUENCE</scope>
    <source>
        <strain evidence="15">SK3146</strain>
    </source>
</reference>
<dbReference type="InterPro" id="IPR050640">
    <property type="entry name" value="Bact_2-comp_sensor_kinase"/>
</dbReference>
<keyword evidence="4" id="KW-1003">Cell membrane</keyword>
<feature type="domain" description="Histidine kinase" evidence="13">
    <location>
        <begin position="467"/>
        <end position="574"/>
    </location>
</feature>
<dbReference type="InterPro" id="IPR004358">
    <property type="entry name" value="Sig_transdc_His_kin-like_C"/>
</dbReference>
<dbReference type="Gene3D" id="3.30.565.10">
    <property type="entry name" value="Histidine kinase-like ATPase, C-terminal domain"/>
    <property type="match status" value="1"/>
</dbReference>
<dbReference type="InterPro" id="IPR003594">
    <property type="entry name" value="HATPase_dom"/>
</dbReference>
<dbReference type="Gene3D" id="3.30.450.20">
    <property type="entry name" value="PAS domain"/>
    <property type="match status" value="1"/>
</dbReference>